<dbReference type="STRING" id="645990.SAMN00120144_3704"/>
<proteinExistence type="predicted"/>
<keyword evidence="2" id="KW-1185">Reference proteome</keyword>
<reference evidence="1 2" key="1">
    <citation type="submission" date="2017-04" db="EMBL/GenBank/DDBJ databases">
        <authorList>
            <person name="Afonso C.L."/>
            <person name="Miller P.J."/>
            <person name="Scott M.A."/>
            <person name="Spackman E."/>
            <person name="Goraichik I."/>
            <person name="Dimitrov K.M."/>
            <person name="Suarez D.L."/>
            <person name="Swayne D.E."/>
        </authorList>
    </citation>
    <scope>NUCLEOTIDE SEQUENCE [LARGE SCALE GENOMIC DNA]</scope>
    <source>
        <strain evidence="1 2">DSM 11622</strain>
    </source>
</reference>
<evidence type="ECO:0000313" key="1">
    <source>
        <dbReference type="EMBL" id="SMB99619.1"/>
    </source>
</evidence>
<accession>A0A1W1W1W2</accession>
<organism evidence="1 2">
    <name type="scientific">Hymenobacter roseosalivarius DSM 11622</name>
    <dbReference type="NCBI Taxonomy" id="645990"/>
    <lineage>
        <taxon>Bacteria</taxon>
        <taxon>Pseudomonadati</taxon>
        <taxon>Bacteroidota</taxon>
        <taxon>Cytophagia</taxon>
        <taxon>Cytophagales</taxon>
        <taxon>Hymenobacteraceae</taxon>
        <taxon>Hymenobacter</taxon>
    </lineage>
</organism>
<evidence type="ECO:0008006" key="3">
    <source>
        <dbReference type="Google" id="ProtNLM"/>
    </source>
</evidence>
<dbReference type="GO" id="GO:0003723">
    <property type="term" value="F:RNA binding"/>
    <property type="evidence" value="ECO:0007669"/>
    <property type="project" value="InterPro"/>
</dbReference>
<evidence type="ECO:0000313" key="2">
    <source>
        <dbReference type="Proteomes" id="UP000192266"/>
    </source>
</evidence>
<dbReference type="GO" id="GO:0004519">
    <property type="term" value="F:endonuclease activity"/>
    <property type="evidence" value="ECO:0007669"/>
    <property type="project" value="InterPro"/>
</dbReference>
<dbReference type="InterPro" id="IPR018669">
    <property type="entry name" value="Toxin_HigB"/>
</dbReference>
<dbReference type="Pfam" id="PF09907">
    <property type="entry name" value="HigB_toxin"/>
    <property type="match status" value="1"/>
</dbReference>
<dbReference type="AlphaFoldDB" id="A0A1W1W1W2"/>
<dbReference type="GO" id="GO:0110001">
    <property type="term" value="C:toxin-antitoxin complex"/>
    <property type="evidence" value="ECO:0007669"/>
    <property type="project" value="InterPro"/>
</dbReference>
<sequence>MAMIVLEEKTITSYGRKNAQAREALKVWFAQVQLCTWSSHNELLADFATADYIGQGRYVFDSKGHHYRLVAQVLFSLRTVDIRRIMTHADYSKLNKKQLQDL</sequence>
<dbReference type="Proteomes" id="UP000192266">
    <property type="component" value="Unassembled WGS sequence"/>
</dbReference>
<dbReference type="EMBL" id="FWWW01000092">
    <property type="protein sequence ID" value="SMB99619.1"/>
    <property type="molecule type" value="Genomic_DNA"/>
</dbReference>
<protein>
    <recommendedName>
        <fullName evidence="3">Type II toxin-antitoxin system HigB family toxin</fullName>
    </recommendedName>
</protein>
<gene>
    <name evidence="1" type="ORF">SAMN00120144_3704</name>
</gene>
<name>A0A1W1W1W2_9BACT</name>